<dbReference type="EMBL" id="CM023485">
    <property type="protein sequence ID" value="KAH6931457.1"/>
    <property type="molecule type" value="Genomic_DNA"/>
</dbReference>
<sequence>MTDKDGYIENVGFLYRTMVERDPSKRRVKPVENHLQLLDFADYGDSSDDSDFQIDDHEKDLESDDQGDSSENVDDDDEESSGAASEAEEKFSSSEVANGVADPDETKKVPKLIVGDLIERARQRQSQARQRISGEGESSLKLKITICAVCLGDISIEDDEIVECDCCGVSVHEGCYGITDSDSVMSTGSSSSTEPWFCDACRAGQKEPICELCPNSGGIFKETDVGKWVHLVCALYIPGVAFGNVEKLTPVTLFEMPYSRWGAKSCVLCEDERLSRTGVCITCDAGMCKASFHVTCAQREGLLSEASMEEIADPFFAYCKLHADKMIVRSKRRNWLALQSRNRNQASTPQDAREKARVERKLAWHRERYQRHRAERPPPWVPTQKMARLLTSSPWACRQLLRKAQLMGVSQPGHLAAEGVADARRKWHVPPAFNLEFVSYYLDRDIRMSTMRRHLDELLQQNSELQDQEQGLRQQYDQAIVQLEELKKEHTHMHERGVQYWKMLCDITNKKLPMPEVLEARKPAAKPASRTSRRSDSGSSFLFECGVCKKSQDQHQLAKCDKCQLHYHLYCLDPPLTRMPKKTKSMGWQCSECNKNSDEDKERHCDPNAPRRLRDQPRGTLRYEDFPFIESPRKLQPSRLSRRVRQSQTCIVPDPPKVTAPTPATPAATATVTATAAVTTQSPTTTTTTTTTPTTTPTTPTPANISGDSLANSAEPAVATSQSPAVKRQRSSPGQGKRPRRRLAPEMQAYRKAKRAKRKSAPAVVAPVPPVTTPAPAPKCEPSTSYIEAVPGVSGIRMPVKRTPLDKDLKVECKRCGNPGDCTNLVVCDECKKGYHFLCLYPPVRKSPKQRGYTWNCEECNSSNSLFGASSHVVVSASPPPPTQQRWRDLLCKDAKRLIGRRFDDPAVQSDMKHWPFEVISDGGKPKIQVEYKGETKTFFPEEISSMVLIKMKEIAEAYLGKTVTNAVVTVPAYFNDSQRQATKDAGTIAGLNVLRIINEPTAAAIAYGLDKKGTGERNVLIFDLGGGTFDVSILTIEDGIFEVKSTAGDTHLGGEDFDNRMVNHFVQEFKRKHKKDLTVNKRALRRLRTACERAKRTLSSSTQASIEIDSLFEGVDFYSTITRARFEELNADLFRSTLEPVEKALRDAKLDKSQVHDIVLVGGSTRIPKIQKLLQDFFNGKELNKSINPDEAVAYGAAVQAAILIGDKSEQVQDLLLLDVTPLSLGIETAGGVMTVLIKRNTTIPTRQTQTFTTYSDNQPGVLIQVFEGERAMTKDNNLLGKFELTGIPPAPRGVPQIEVTFDIDANGILNVSAVDKSTGKENKITITNDKGRLSKEEIERMVKDAEKYKDEDDKQKTRIAAKNALESYSFNVKSTVEDEKLKDKISDEDRQKILDKVQETIKWLDSNQLAEKEEYEHRQKELEQICNPIITKLYQAGGMPAGGFPGAGAAGAGSTPGGGAGSGPTIEEVD</sequence>
<proteinExistence type="predicted"/>
<organism evidence="1 2">
    <name type="scientific">Hyalomma asiaticum</name>
    <name type="common">Tick</name>
    <dbReference type="NCBI Taxonomy" id="266040"/>
    <lineage>
        <taxon>Eukaryota</taxon>
        <taxon>Metazoa</taxon>
        <taxon>Ecdysozoa</taxon>
        <taxon>Arthropoda</taxon>
        <taxon>Chelicerata</taxon>
        <taxon>Arachnida</taxon>
        <taxon>Acari</taxon>
        <taxon>Parasitiformes</taxon>
        <taxon>Ixodida</taxon>
        <taxon>Ixodoidea</taxon>
        <taxon>Ixodidae</taxon>
        <taxon>Hyalomminae</taxon>
        <taxon>Hyalomma</taxon>
    </lineage>
</organism>
<protein>
    <submittedName>
        <fullName evidence="1">Uncharacterized protein</fullName>
    </submittedName>
</protein>
<evidence type="ECO:0000313" key="2">
    <source>
        <dbReference type="Proteomes" id="UP000821845"/>
    </source>
</evidence>
<reference evidence="1" key="1">
    <citation type="submission" date="2020-05" db="EMBL/GenBank/DDBJ databases">
        <title>Large-scale comparative analyses of tick genomes elucidate their genetic diversity and vector capacities.</title>
        <authorList>
            <person name="Jia N."/>
            <person name="Wang J."/>
            <person name="Shi W."/>
            <person name="Du L."/>
            <person name="Sun Y."/>
            <person name="Zhan W."/>
            <person name="Jiang J."/>
            <person name="Wang Q."/>
            <person name="Zhang B."/>
            <person name="Ji P."/>
            <person name="Sakyi L.B."/>
            <person name="Cui X."/>
            <person name="Yuan T."/>
            <person name="Jiang B."/>
            <person name="Yang W."/>
            <person name="Lam T.T.-Y."/>
            <person name="Chang Q."/>
            <person name="Ding S."/>
            <person name="Wang X."/>
            <person name="Zhu J."/>
            <person name="Ruan X."/>
            <person name="Zhao L."/>
            <person name="Wei J."/>
            <person name="Que T."/>
            <person name="Du C."/>
            <person name="Cheng J."/>
            <person name="Dai P."/>
            <person name="Han X."/>
            <person name="Huang E."/>
            <person name="Gao Y."/>
            <person name="Liu J."/>
            <person name="Shao H."/>
            <person name="Ye R."/>
            <person name="Li L."/>
            <person name="Wei W."/>
            <person name="Wang X."/>
            <person name="Wang C."/>
            <person name="Yang T."/>
            <person name="Huo Q."/>
            <person name="Li W."/>
            <person name="Guo W."/>
            <person name="Chen H."/>
            <person name="Zhou L."/>
            <person name="Ni X."/>
            <person name="Tian J."/>
            <person name="Zhou Y."/>
            <person name="Sheng Y."/>
            <person name="Liu T."/>
            <person name="Pan Y."/>
            <person name="Xia L."/>
            <person name="Li J."/>
            <person name="Zhao F."/>
            <person name="Cao W."/>
        </authorList>
    </citation>
    <scope>NUCLEOTIDE SEQUENCE</scope>
    <source>
        <strain evidence="1">Hyas-2018</strain>
    </source>
</reference>
<evidence type="ECO:0000313" key="1">
    <source>
        <dbReference type="EMBL" id="KAH6931457.1"/>
    </source>
</evidence>
<name>A0ACB7S8E2_HYAAI</name>
<dbReference type="Proteomes" id="UP000821845">
    <property type="component" value="Chromosome 5"/>
</dbReference>
<gene>
    <name evidence="1" type="ORF">HPB50_024462</name>
</gene>
<comment type="caution">
    <text evidence="1">The sequence shown here is derived from an EMBL/GenBank/DDBJ whole genome shotgun (WGS) entry which is preliminary data.</text>
</comment>
<keyword evidence="2" id="KW-1185">Reference proteome</keyword>
<accession>A0ACB7S8E2</accession>